<evidence type="ECO:0000313" key="10">
    <source>
        <dbReference type="Proteomes" id="UP000266389"/>
    </source>
</evidence>
<dbReference type="GO" id="GO:0003677">
    <property type="term" value="F:DNA binding"/>
    <property type="evidence" value="ECO:0007669"/>
    <property type="project" value="InterPro"/>
</dbReference>
<evidence type="ECO:0000256" key="3">
    <source>
        <dbReference type="ARBA" id="ARBA00022603"/>
    </source>
</evidence>
<dbReference type="EMBL" id="PHFL01000070">
    <property type="protein sequence ID" value="RFM23140.1"/>
    <property type="molecule type" value="Genomic_DNA"/>
</dbReference>
<organism evidence="9 10">
    <name type="scientific">Candidatus Thermochlorobacter aerophilus</name>
    <dbReference type="NCBI Taxonomy" id="1868324"/>
    <lineage>
        <taxon>Bacteria</taxon>
        <taxon>Pseudomonadati</taxon>
        <taxon>Chlorobiota</taxon>
        <taxon>Chlorobiia</taxon>
        <taxon>Chlorobiales</taxon>
        <taxon>Candidatus Thermochlorobacteriaceae</taxon>
        <taxon>Candidatus Thermochlorobacter</taxon>
    </lineage>
</organism>
<evidence type="ECO:0000256" key="6">
    <source>
        <dbReference type="ARBA" id="ARBA00022747"/>
    </source>
</evidence>
<accession>A0A395LX07</accession>
<evidence type="ECO:0000256" key="1">
    <source>
        <dbReference type="ARBA" id="ARBA00010203"/>
    </source>
</evidence>
<keyword evidence="6" id="KW-0680">Restriction system</keyword>
<dbReference type="Pfam" id="PF01170">
    <property type="entry name" value="UPF0020"/>
    <property type="match status" value="1"/>
</dbReference>
<dbReference type="InterPro" id="IPR029063">
    <property type="entry name" value="SAM-dependent_MTases_sf"/>
</dbReference>
<proteinExistence type="inferred from homology"/>
<dbReference type="InterPro" id="IPR000241">
    <property type="entry name" value="RlmKL-like_Mtase"/>
</dbReference>
<sequence length="417" mass="47834">MILTEKKYRDASWDFVGANTKKFTHCYHNYPAMMIPQIAERLLEKYGANANLLFDPYCGTGTSLVEANLKGIDAIGTDLNPLARLVAKTKTSKINLQVLELYLKDFNDYIFSVMFDFSKVSVVIPKISNIDFWFDKPVQEKLAVIKAFIEKIEDESVSNFFKVAFSETVRESSLTRNGEFKLFRMTPEQIEKFNPDVFGLMQSKLARNHRGLREFLEHRPKGKAEVYGFNTCNEVQYLEHESVDLVLTSPPYGDSRTTVAYGQFSRLSNEWLGIENANQVDNLLMGGKSERKIRNFNSKCLNESLEKIASVNESRAKEIASFYYDYQKSIENVARTVKKGGYACYVVGNRKVKGEILPTDEITKDFFENYGFSHVETIIRKIPSKRMPSKNSPTNITGKKDETMNYEYIVVMRKESV</sequence>
<evidence type="ECO:0000256" key="4">
    <source>
        <dbReference type="ARBA" id="ARBA00022679"/>
    </source>
</evidence>
<comment type="catalytic activity">
    <reaction evidence="7">
        <text>a 2'-deoxycytidine in DNA + S-adenosyl-L-methionine = an N(4)-methyl-2'-deoxycytidine in DNA + S-adenosyl-L-homocysteine + H(+)</text>
        <dbReference type="Rhea" id="RHEA:16857"/>
        <dbReference type="Rhea" id="RHEA-COMP:11369"/>
        <dbReference type="Rhea" id="RHEA-COMP:13674"/>
        <dbReference type="ChEBI" id="CHEBI:15378"/>
        <dbReference type="ChEBI" id="CHEBI:57856"/>
        <dbReference type="ChEBI" id="CHEBI:59789"/>
        <dbReference type="ChEBI" id="CHEBI:85452"/>
        <dbReference type="ChEBI" id="CHEBI:137933"/>
        <dbReference type="EC" id="2.1.1.113"/>
    </reaction>
</comment>
<keyword evidence="5" id="KW-0949">S-adenosyl-L-methionine</keyword>
<dbReference type="InterPro" id="IPR017985">
    <property type="entry name" value="MeTrfase_CN4_CS"/>
</dbReference>
<evidence type="ECO:0000256" key="7">
    <source>
        <dbReference type="ARBA" id="ARBA00049120"/>
    </source>
</evidence>
<comment type="similarity">
    <text evidence="1">Belongs to the N(4)/N(6)-methyltransferase family. N(4) subfamily.</text>
</comment>
<name>A0A395LX07_9BACT</name>
<evidence type="ECO:0000256" key="5">
    <source>
        <dbReference type="ARBA" id="ARBA00022691"/>
    </source>
</evidence>
<dbReference type="GO" id="GO:0032259">
    <property type="term" value="P:methylation"/>
    <property type="evidence" value="ECO:0007669"/>
    <property type="project" value="UniProtKB-KW"/>
</dbReference>
<feature type="domain" description="Ribosomal RNA large subunit methyltransferase K/L-like methyltransferase" evidence="8">
    <location>
        <begin position="29"/>
        <end position="76"/>
    </location>
</feature>
<dbReference type="SUPFAM" id="SSF53335">
    <property type="entry name" value="S-adenosyl-L-methionine-dependent methyltransferases"/>
    <property type="match status" value="1"/>
</dbReference>
<dbReference type="AlphaFoldDB" id="A0A395LX07"/>
<keyword evidence="3 9" id="KW-0489">Methyltransferase</keyword>
<dbReference type="PROSITE" id="PS00093">
    <property type="entry name" value="N4_MTASE"/>
    <property type="match status" value="1"/>
</dbReference>
<dbReference type="Gene3D" id="3.40.50.150">
    <property type="entry name" value="Vaccinia Virus protein VP39"/>
    <property type="match status" value="2"/>
</dbReference>
<dbReference type="GO" id="GO:0009307">
    <property type="term" value="P:DNA restriction-modification system"/>
    <property type="evidence" value="ECO:0007669"/>
    <property type="project" value="UniProtKB-KW"/>
</dbReference>
<comment type="caution">
    <text evidence="9">The sequence shown here is derived from an EMBL/GenBank/DDBJ whole genome shotgun (WGS) entry which is preliminary data.</text>
</comment>
<dbReference type="EC" id="2.1.1.113" evidence="2"/>
<protein>
    <recommendedName>
        <fullName evidence="2">site-specific DNA-methyltransferase (cytosine-N(4)-specific)</fullName>
        <ecNumber evidence="2">2.1.1.113</ecNumber>
    </recommendedName>
</protein>
<gene>
    <name evidence="9" type="ORF">D0433_12800</name>
</gene>
<dbReference type="Proteomes" id="UP000266389">
    <property type="component" value="Unassembled WGS sequence"/>
</dbReference>
<evidence type="ECO:0000256" key="2">
    <source>
        <dbReference type="ARBA" id="ARBA00012185"/>
    </source>
</evidence>
<evidence type="ECO:0000313" key="9">
    <source>
        <dbReference type="EMBL" id="RFM23140.1"/>
    </source>
</evidence>
<reference evidence="9 10" key="1">
    <citation type="journal article" date="2011" name="ISME J.">
        <title>Community ecology of hot spring cyanobacterial mats: predominant populations and their functional potential.</title>
        <authorList>
            <person name="Klatt C.G."/>
            <person name="Wood J.M."/>
            <person name="Rusch D.B."/>
            <person name="Bateson M.M."/>
            <person name="Hamamura N."/>
            <person name="Heidelberg J.F."/>
            <person name="Grossman A.R."/>
            <person name="Bhaya D."/>
            <person name="Cohan F.M."/>
            <person name="Kuhl M."/>
            <person name="Bryant D.A."/>
            <person name="Ward D.M."/>
        </authorList>
    </citation>
    <scope>NUCLEOTIDE SEQUENCE [LARGE SCALE GENOMIC DNA]</scope>
    <source>
        <strain evidence="9">OS</strain>
    </source>
</reference>
<keyword evidence="4 9" id="KW-0808">Transferase</keyword>
<dbReference type="GO" id="GO:0015667">
    <property type="term" value="F:site-specific DNA-methyltransferase (cytosine-N4-specific) activity"/>
    <property type="evidence" value="ECO:0007669"/>
    <property type="project" value="UniProtKB-EC"/>
</dbReference>
<evidence type="ECO:0000259" key="8">
    <source>
        <dbReference type="Pfam" id="PF01170"/>
    </source>
</evidence>